<organism evidence="7 8">
    <name type="scientific">Paenibacillus sabuli</name>
    <dbReference type="NCBI Taxonomy" id="2772509"/>
    <lineage>
        <taxon>Bacteria</taxon>
        <taxon>Bacillati</taxon>
        <taxon>Bacillota</taxon>
        <taxon>Bacilli</taxon>
        <taxon>Bacillales</taxon>
        <taxon>Paenibacillaceae</taxon>
        <taxon>Paenibacillus</taxon>
    </lineage>
</organism>
<dbReference type="InterPro" id="IPR011006">
    <property type="entry name" value="CheY-like_superfamily"/>
</dbReference>
<dbReference type="PANTHER" id="PTHR43280">
    <property type="entry name" value="ARAC-FAMILY TRANSCRIPTIONAL REGULATOR"/>
    <property type="match status" value="1"/>
</dbReference>
<dbReference type="SMART" id="SM00448">
    <property type="entry name" value="REC"/>
    <property type="match status" value="1"/>
</dbReference>
<evidence type="ECO:0000313" key="7">
    <source>
        <dbReference type="EMBL" id="MBD2845557.1"/>
    </source>
</evidence>
<keyword evidence="1" id="KW-0805">Transcription regulation</keyword>
<dbReference type="PROSITE" id="PS00041">
    <property type="entry name" value="HTH_ARAC_FAMILY_1"/>
    <property type="match status" value="1"/>
</dbReference>
<dbReference type="GO" id="GO:0000160">
    <property type="term" value="P:phosphorelay signal transduction system"/>
    <property type="evidence" value="ECO:0007669"/>
    <property type="project" value="InterPro"/>
</dbReference>
<dbReference type="Proteomes" id="UP000621560">
    <property type="component" value="Unassembled WGS sequence"/>
</dbReference>
<dbReference type="InterPro" id="IPR009057">
    <property type="entry name" value="Homeodomain-like_sf"/>
</dbReference>
<dbReference type="InterPro" id="IPR018060">
    <property type="entry name" value="HTH_AraC"/>
</dbReference>
<dbReference type="PRINTS" id="PR00032">
    <property type="entry name" value="HTHARAC"/>
</dbReference>
<dbReference type="SMART" id="SM00342">
    <property type="entry name" value="HTH_ARAC"/>
    <property type="match status" value="1"/>
</dbReference>
<protein>
    <submittedName>
        <fullName evidence="7">Response regulator</fullName>
    </submittedName>
</protein>
<evidence type="ECO:0000256" key="2">
    <source>
        <dbReference type="ARBA" id="ARBA00023125"/>
    </source>
</evidence>
<evidence type="ECO:0000256" key="4">
    <source>
        <dbReference type="PROSITE-ProRule" id="PRU00169"/>
    </source>
</evidence>
<keyword evidence="2" id="KW-0238">DNA-binding</keyword>
<feature type="modified residue" description="4-aspartylphosphate" evidence="4">
    <location>
        <position position="56"/>
    </location>
</feature>
<dbReference type="InterPro" id="IPR018062">
    <property type="entry name" value="HTH_AraC-typ_CS"/>
</dbReference>
<dbReference type="SUPFAM" id="SSF46689">
    <property type="entry name" value="Homeodomain-like"/>
    <property type="match status" value="2"/>
</dbReference>
<comment type="caution">
    <text evidence="7">The sequence shown here is derived from an EMBL/GenBank/DDBJ whole genome shotgun (WGS) entry which is preliminary data.</text>
</comment>
<dbReference type="Gene3D" id="3.40.50.2300">
    <property type="match status" value="1"/>
</dbReference>
<keyword evidence="8" id="KW-1185">Reference proteome</keyword>
<keyword evidence="4" id="KW-0597">Phosphoprotein</keyword>
<dbReference type="GO" id="GO:0003700">
    <property type="term" value="F:DNA-binding transcription factor activity"/>
    <property type="evidence" value="ECO:0007669"/>
    <property type="project" value="InterPro"/>
</dbReference>
<accession>A0A927BSM9</accession>
<dbReference type="AlphaFoldDB" id="A0A927BSM9"/>
<dbReference type="PROSITE" id="PS50110">
    <property type="entry name" value="RESPONSE_REGULATORY"/>
    <property type="match status" value="1"/>
</dbReference>
<name>A0A927BSM9_9BACL</name>
<dbReference type="InterPro" id="IPR020449">
    <property type="entry name" value="Tscrpt_reg_AraC-type_HTH"/>
</dbReference>
<dbReference type="Pfam" id="PF00072">
    <property type="entry name" value="Response_reg"/>
    <property type="match status" value="1"/>
</dbReference>
<dbReference type="EMBL" id="JACXIZ010000016">
    <property type="protein sequence ID" value="MBD2845557.1"/>
    <property type="molecule type" value="Genomic_DNA"/>
</dbReference>
<dbReference type="Gene3D" id="1.10.10.60">
    <property type="entry name" value="Homeodomain-like"/>
    <property type="match status" value="2"/>
</dbReference>
<dbReference type="SUPFAM" id="SSF52172">
    <property type="entry name" value="CheY-like"/>
    <property type="match status" value="1"/>
</dbReference>
<dbReference type="CDD" id="cd17536">
    <property type="entry name" value="REC_YesN-like"/>
    <property type="match status" value="1"/>
</dbReference>
<feature type="domain" description="HTH araC/xylS-type" evidence="5">
    <location>
        <begin position="397"/>
        <end position="495"/>
    </location>
</feature>
<dbReference type="RefSeq" id="WP_190917246.1">
    <property type="nucleotide sequence ID" value="NZ_JACXIZ010000016.1"/>
</dbReference>
<keyword evidence="3" id="KW-0804">Transcription</keyword>
<proteinExistence type="predicted"/>
<dbReference type="PROSITE" id="PS01124">
    <property type="entry name" value="HTH_ARAC_FAMILY_2"/>
    <property type="match status" value="1"/>
</dbReference>
<dbReference type="GO" id="GO:0043565">
    <property type="term" value="F:sequence-specific DNA binding"/>
    <property type="evidence" value="ECO:0007669"/>
    <property type="project" value="InterPro"/>
</dbReference>
<evidence type="ECO:0000313" key="8">
    <source>
        <dbReference type="Proteomes" id="UP000621560"/>
    </source>
</evidence>
<dbReference type="PANTHER" id="PTHR43280:SF28">
    <property type="entry name" value="HTH-TYPE TRANSCRIPTIONAL ACTIVATOR RHAS"/>
    <property type="match status" value="1"/>
</dbReference>
<dbReference type="InterPro" id="IPR001789">
    <property type="entry name" value="Sig_transdc_resp-reg_receiver"/>
</dbReference>
<dbReference type="Pfam" id="PF12833">
    <property type="entry name" value="HTH_18"/>
    <property type="match status" value="1"/>
</dbReference>
<evidence type="ECO:0000259" key="6">
    <source>
        <dbReference type="PROSITE" id="PS50110"/>
    </source>
</evidence>
<feature type="domain" description="Response regulatory" evidence="6">
    <location>
        <begin position="4"/>
        <end position="121"/>
    </location>
</feature>
<evidence type="ECO:0000259" key="5">
    <source>
        <dbReference type="PROSITE" id="PS01124"/>
    </source>
</evidence>
<sequence>MKYQVVLIDDERYLRMGLRKLIADHTVSWQVAGEAGNGEDGLRLIEELHPSLAIVDIRMPIMDGIALARAVYSRGLSTRVIILTGFKDFEYARSAIKYGVLDFLLKPCAEEDLVRALDQAFAIVDKERRQRLLNMRLLEENALRNAFLGLPLEQEQRRLLEQFATGASCCFLTGLSGAGGKLDGETALLHFAVRNIVEEMAESERTRLYMVMLRHDIAALLIDTADTTSRPDWLGRLTDTLAELLGVFPKLVVSSGIQRVEQLANLAAPVVGSGLEEVESAAELEELLNRAQLLFEEWLDLIGEGNLKTLRERAAAELRCLQEEIPPNAVRRCVYMIAAALDKLSRRVMNEPLEELVSLSAPEREREEAVRQLQRVVDRFFQRLDAWQSEHNRNTIRQVIEFVERHYAGVCNLSAAAEHVHFNPTYLSTMFKKETGEGFVNYVTKRRMSQAKLLLANTDLKITEISSRIGYDDPNYFTRTFRKVCGVAPNQFRKGQLS</sequence>
<evidence type="ECO:0000256" key="1">
    <source>
        <dbReference type="ARBA" id="ARBA00023015"/>
    </source>
</evidence>
<reference evidence="7" key="1">
    <citation type="submission" date="2020-09" db="EMBL/GenBank/DDBJ databases">
        <title>A novel bacterium of genus Paenibacillus, isolated from South China Sea.</title>
        <authorList>
            <person name="Huang H."/>
            <person name="Mo K."/>
            <person name="Hu Y."/>
        </authorList>
    </citation>
    <scope>NUCLEOTIDE SEQUENCE</scope>
    <source>
        <strain evidence="7">IB182496</strain>
    </source>
</reference>
<evidence type="ECO:0000256" key="3">
    <source>
        <dbReference type="ARBA" id="ARBA00023163"/>
    </source>
</evidence>
<gene>
    <name evidence="7" type="ORF">IDH44_10180</name>
</gene>